<dbReference type="InterPro" id="IPR010261">
    <property type="entry name" value="Tir_chaperone"/>
</dbReference>
<gene>
    <name evidence="1" type="ORF">KPSA1_01081</name>
</gene>
<dbReference type="EMBL" id="BGJZ01000045">
    <property type="protein sequence ID" value="GBH07721.1"/>
    <property type="molecule type" value="Genomic_DNA"/>
</dbReference>
<proteinExistence type="predicted"/>
<reference evidence="1 2" key="1">
    <citation type="submission" date="2018-04" db="EMBL/GenBank/DDBJ databases">
        <title>Draft genome sequence of Pseudomonas syringae pv. actinidiae biovar 1 strains isolated from kiwifruit in Kagawa prefecture.</title>
        <authorList>
            <person name="Tabuchi M."/>
            <person name="Saito M."/>
            <person name="Fujiwara S."/>
            <person name="Sasa N."/>
            <person name="Akimitsu K."/>
            <person name="Gomi K."/>
            <person name="Konishi-Sugita S."/>
            <person name="Hamano K."/>
            <person name="Kataoka I."/>
        </authorList>
    </citation>
    <scope>NUCLEOTIDE SEQUENCE [LARGE SCALE GENOMIC DNA]</scope>
    <source>
        <strain evidence="1 2">MAFF212206</strain>
    </source>
</reference>
<dbReference type="Proteomes" id="UP000247480">
    <property type="component" value="Unassembled WGS sequence"/>
</dbReference>
<evidence type="ECO:0000313" key="1">
    <source>
        <dbReference type="EMBL" id="GBH07721.1"/>
    </source>
</evidence>
<dbReference type="AlphaFoldDB" id="A0A2V0Q5J2"/>
<dbReference type="GO" id="GO:0030254">
    <property type="term" value="P:protein secretion by the type III secretion system"/>
    <property type="evidence" value="ECO:0007669"/>
    <property type="project" value="InterPro"/>
</dbReference>
<name>A0A2V0Q5J2_PSESF</name>
<sequence>MKNSFDRLIDGLAKDYGMPSFSEKKHENEIYCFEFEIGVSIKIYQDEFRWVYFIAEIGQLVDRDVDTLMRLLYLNSFSFRRPFLTMGLNDAGVGELHARTPLLEVDNVRMREVFESLRNVATEIKKTLNFK</sequence>
<dbReference type="SUPFAM" id="SSF69635">
    <property type="entry name" value="Type III secretory system chaperone-like"/>
    <property type="match status" value="1"/>
</dbReference>
<keyword evidence="1" id="KW-0413">Isomerase</keyword>
<dbReference type="Pfam" id="PF05932">
    <property type="entry name" value="CesT"/>
    <property type="match status" value="1"/>
</dbReference>
<dbReference type="Gene3D" id="3.30.1460.10">
    <property type="match status" value="1"/>
</dbReference>
<comment type="caution">
    <text evidence="1">The sequence shown here is derived from an EMBL/GenBank/DDBJ whole genome shotgun (WGS) entry which is preliminary data.</text>
</comment>
<dbReference type="RefSeq" id="WP_003381920.1">
    <property type="nucleotide sequence ID" value="NZ_AP019411.1"/>
</dbReference>
<evidence type="ECO:0000313" key="2">
    <source>
        <dbReference type="Proteomes" id="UP000247480"/>
    </source>
</evidence>
<organism evidence="1 2">
    <name type="scientific">Pseudomonas syringae pv. actinidiae</name>
    <dbReference type="NCBI Taxonomy" id="103796"/>
    <lineage>
        <taxon>Bacteria</taxon>
        <taxon>Pseudomonadati</taxon>
        <taxon>Pseudomonadota</taxon>
        <taxon>Gammaproteobacteria</taxon>
        <taxon>Pseudomonadales</taxon>
        <taxon>Pseudomonadaceae</taxon>
        <taxon>Pseudomonas</taxon>
        <taxon>Pseudomonas syringae</taxon>
    </lineage>
</organism>
<dbReference type="GO" id="GO:0016853">
    <property type="term" value="F:isomerase activity"/>
    <property type="evidence" value="ECO:0007669"/>
    <property type="project" value="UniProtKB-KW"/>
</dbReference>
<accession>A0A2V0Q5J2</accession>
<protein>
    <submittedName>
        <fullName evidence="1">Ketol-acid reductoisomerase</fullName>
    </submittedName>
</protein>